<keyword evidence="1" id="KW-0521">NADP</keyword>
<dbReference type="OrthoDB" id="7355832at2"/>
<dbReference type="Pfam" id="PF08240">
    <property type="entry name" value="ADH_N"/>
    <property type="match status" value="1"/>
</dbReference>
<name>A0A5P9QBN2_9MICO</name>
<evidence type="ECO:0000313" key="4">
    <source>
        <dbReference type="Proteomes" id="UP000326702"/>
    </source>
</evidence>
<reference evidence="3 4" key="1">
    <citation type="submission" date="2019-10" db="EMBL/GenBank/DDBJ databases">
        <title>Genome sequence of Luteimicrobium xylanilyticum HY-24.</title>
        <authorList>
            <person name="Kim D.Y."/>
            <person name="Park H.-Y."/>
        </authorList>
    </citation>
    <scope>NUCLEOTIDE SEQUENCE [LARGE SCALE GENOMIC DNA]</scope>
    <source>
        <strain evidence="3 4">HY-24</strain>
    </source>
</reference>
<dbReference type="Gene3D" id="3.90.180.10">
    <property type="entry name" value="Medium-chain alcohol dehydrogenases, catalytic domain"/>
    <property type="match status" value="1"/>
</dbReference>
<dbReference type="InterPro" id="IPR011032">
    <property type="entry name" value="GroES-like_sf"/>
</dbReference>
<dbReference type="SMART" id="SM00829">
    <property type="entry name" value="PKS_ER"/>
    <property type="match status" value="1"/>
</dbReference>
<dbReference type="AlphaFoldDB" id="A0A5P9QBN2"/>
<feature type="domain" description="Enoyl reductase (ER)" evidence="2">
    <location>
        <begin position="10"/>
        <end position="337"/>
    </location>
</feature>
<dbReference type="Gene3D" id="3.40.50.720">
    <property type="entry name" value="NAD(P)-binding Rossmann-like Domain"/>
    <property type="match status" value="1"/>
</dbReference>
<dbReference type="InterPro" id="IPR020843">
    <property type="entry name" value="ER"/>
</dbReference>
<dbReference type="InterPro" id="IPR051603">
    <property type="entry name" value="Zinc-ADH_QOR/CCCR"/>
</dbReference>
<dbReference type="SUPFAM" id="SSF51735">
    <property type="entry name" value="NAD(P)-binding Rossmann-fold domains"/>
    <property type="match status" value="1"/>
</dbReference>
<accession>A0A5P9QBN2</accession>
<sequence>MRSVVHYAPGTADVLELADRPVPEPGPGEVRVRIVVSGVNPTDVDARRRGAGTGQRFAEPHVPGQDGAGVVDAVGDGVTSLRDGDHVWVWDAAWQRTEGTTQEYVVLPAQQVVALAGGVSLDVGASLGIPALTAHRALTSFAEGPTELAPGMLDGVTVLVQGGTGAVGHAAVQLAVWAGANVITTVSSPEKARLAAAAGAHHVVDYRATDAHDEIKALAPDGVNLIVEVNAHANMPTDLSAIAPHGGISLYTPGSGGVTSFASRQAMTKNVQVSFILTYTTTPAQKAAAVRAVSAATAAGALGVGEDHGLPLTRFALEHAADAHLAVERHVTGKVLIDVTP</sequence>
<dbReference type="CDD" id="cd08253">
    <property type="entry name" value="zeta_crystallin"/>
    <property type="match status" value="1"/>
</dbReference>
<dbReference type="InterPro" id="IPR013154">
    <property type="entry name" value="ADH-like_N"/>
</dbReference>
<dbReference type="GO" id="GO:0003960">
    <property type="term" value="F:quinone reductase (NADPH) activity"/>
    <property type="evidence" value="ECO:0007669"/>
    <property type="project" value="UniProtKB-EC"/>
</dbReference>
<dbReference type="Proteomes" id="UP000326702">
    <property type="component" value="Chromosome"/>
</dbReference>
<protein>
    <submittedName>
        <fullName evidence="3">NADPH:quinone reductase</fullName>
        <ecNumber evidence="3">1.6.5.5</ecNumber>
    </submittedName>
</protein>
<keyword evidence="4" id="KW-1185">Reference proteome</keyword>
<dbReference type="EMBL" id="CP045529">
    <property type="protein sequence ID" value="QFU98482.1"/>
    <property type="molecule type" value="Genomic_DNA"/>
</dbReference>
<keyword evidence="3" id="KW-0560">Oxidoreductase</keyword>
<dbReference type="SUPFAM" id="SSF50129">
    <property type="entry name" value="GroES-like"/>
    <property type="match status" value="1"/>
</dbReference>
<dbReference type="InterPro" id="IPR036291">
    <property type="entry name" value="NAD(P)-bd_dom_sf"/>
</dbReference>
<evidence type="ECO:0000256" key="1">
    <source>
        <dbReference type="ARBA" id="ARBA00022857"/>
    </source>
</evidence>
<evidence type="ECO:0000259" key="2">
    <source>
        <dbReference type="SMART" id="SM00829"/>
    </source>
</evidence>
<dbReference type="RefSeq" id="WP_036949974.1">
    <property type="nucleotide sequence ID" value="NZ_BAABIH010000002.1"/>
</dbReference>
<gene>
    <name evidence="3" type="ORF">KDY119_01998</name>
</gene>
<organism evidence="3 4">
    <name type="scientific">Luteimicrobium xylanilyticum</name>
    <dbReference type="NCBI Taxonomy" id="1133546"/>
    <lineage>
        <taxon>Bacteria</taxon>
        <taxon>Bacillati</taxon>
        <taxon>Actinomycetota</taxon>
        <taxon>Actinomycetes</taxon>
        <taxon>Micrococcales</taxon>
        <taxon>Luteimicrobium</taxon>
    </lineage>
</organism>
<dbReference type="Pfam" id="PF00107">
    <property type="entry name" value="ADH_zinc_N"/>
    <property type="match status" value="1"/>
</dbReference>
<proteinExistence type="predicted"/>
<dbReference type="PANTHER" id="PTHR44154">
    <property type="entry name" value="QUINONE OXIDOREDUCTASE"/>
    <property type="match status" value="1"/>
</dbReference>
<dbReference type="EC" id="1.6.5.5" evidence="3"/>
<dbReference type="KEGG" id="lxl:KDY119_01998"/>
<dbReference type="InterPro" id="IPR013149">
    <property type="entry name" value="ADH-like_C"/>
</dbReference>
<dbReference type="PANTHER" id="PTHR44154:SF1">
    <property type="entry name" value="QUINONE OXIDOREDUCTASE"/>
    <property type="match status" value="1"/>
</dbReference>
<evidence type="ECO:0000313" key="3">
    <source>
        <dbReference type="EMBL" id="QFU98482.1"/>
    </source>
</evidence>